<dbReference type="AlphaFoldDB" id="A0A173XG70"/>
<name>A0A173XG70_9FIRM</name>
<evidence type="ECO:0000256" key="1">
    <source>
        <dbReference type="SAM" id="Phobius"/>
    </source>
</evidence>
<reference evidence="2 3" key="1">
    <citation type="submission" date="2015-09" db="EMBL/GenBank/DDBJ databases">
        <authorList>
            <consortium name="Pathogen Informatics"/>
        </authorList>
    </citation>
    <scope>NUCLEOTIDE SEQUENCE [LARGE SCALE GENOMIC DNA]</scope>
    <source>
        <strain evidence="2 3">2789STDY5608860</strain>
    </source>
</reference>
<keyword evidence="1" id="KW-1133">Transmembrane helix</keyword>
<protein>
    <submittedName>
        <fullName evidence="2">Uncharacterized protein</fullName>
    </submittedName>
</protein>
<gene>
    <name evidence="2" type="ORF">ERS852417_00415</name>
</gene>
<dbReference type="RefSeq" id="WP_055222900.1">
    <property type="nucleotide sequence ID" value="NZ_CYYW01000002.1"/>
</dbReference>
<keyword evidence="1" id="KW-0472">Membrane</keyword>
<feature type="transmembrane region" description="Helical" evidence="1">
    <location>
        <begin position="46"/>
        <end position="67"/>
    </location>
</feature>
<dbReference type="EMBL" id="CYYW01000002">
    <property type="protein sequence ID" value="CUN49368.1"/>
    <property type="molecule type" value="Genomic_DNA"/>
</dbReference>
<accession>A0A173XG70</accession>
<keyword evidence="1" id="KW-0812">Transmembrane</keyword>
<organism evidence="2 3">
    <name type="scientific">Agathobacter rectalis</name>
    <dbReference type="NCBI Taxonomy" id="39491"/>
    <lineage>
        <taxon>Bacteria</taxon>
        <taxon>Bacillati</taxon>
        <taxon>Bacillota</taxon>
        <taxon>Clostridia</taxon>
        <taxon>Lachnospirales</taxon>
        <taxon>Lachnospiraceae</taxon>
        <taxon>Agathobacter</taxon>
    </lineage>
</organism>
<proteinExistence type="predicted"/>
<sequence>MKKKILILVSILVVFLAIPPFVNYWVSTPSSIGFIPIEKQEVWISFYASLIGSGITLLGVALTICYTDFTRKEDFRKHEQELKEEYEKRNNDTKINLSAQYKPILTVTFDSNYIDDIKFGMSKRPKFYIENTLSLNGKMEIQFNKNRISISLYVLNIGRGEANNIKISSLILDSKGSTWDTELRTYKEIATSSGICLMFYKELSEREWKEYSNKMLEEPFKMCIDIEYDDLVGFHHKLNSLLMVKRFVHIRDEDNNVIENVLVINPYDSTIQNMTSIDS</sequence>
<dbReference type="Proteomes" id="UP000095384">
    <property type="component" value="Unassembled WGS sequence"/>
</dbReference>
<evidence type="ECO:0000313" key="2">
    <source>
        <dbReference type="EMBL" id="CUN49368.1"/>
    </source>
</evidence>
<evidence type="ECO:0000313" key="3">
    <source>
        <dbReference type="Proteomes" id="UP000095384"/>
    </source>
</evidence>
<feature type="transmembrane region" description="Helical" evidence="1">
    <location>
        <begin position="5"/>
        <end position="26"/>
    </location>
</feature>